<dbReference type="AlphaFoldDB" id="A0A401Z3Y5"/>
<dbReference type="Proteomes" id="UP000286931">
    <property type="component" value="Unassembled WGS sequence"/>
</dbReference>
<evidence type="ECO:0000313" key="2">
    <source>
        <dbReference type="Proteomes" id="UP000286931"/>
    </source>
</evidence>
<name>A0A401Z3Y5_9ACTN</name>
<dbReference type="EMBL" id="BIFH01000050">
    <property type="protein sequence ID" value="GCE01563.1"/>
    <property type="molecule type" value="Genomic_DNA"/>
</dbReference>
<gene>
    <name evidence="1" type="ORF">EHYA_09329</name>
</gene>
<protein>
    <submittedName>
        <fullName evidence="1">Uncharacterized protein</fullName>
    </submittedName>
</protein>
<comment type="caution">
    <text evidence="1">The sequence shown here is derived from an EMBL/GenBank/DDBJ whole genome shotgun (WGS) entry which is preliminary data.</text>
</comment>
<organism evidence="1 2">
    <name type="scientific">Embleya hyalina</name>
    <dbReference type="NCBI Taxonomy" id="516124"/>
    <lineage>
        <taxon>Bacteria</taxon>
        <taxon>Bacillati</taxon>
        <taxon>Actinomycetota</taxon>
        <taxon>Actinomycetes</taxon>
        <taxon>Kitasatosporales</taxon>
        <taxon>Streptomycetaceae</taxon>
        <taxon>Embleya</taxon>
    </lineage>
</organism>
<keyword evidence="2" id="KW-1185">Reference proteome</keyword>
<proteinExistence type="predicted"/>
<dbReference type="RefSeq" id="WP_126643184.1">
    <property type="nucleotide sequence ID" value="NZ_BIFH01000050.1"/>
</dbReference>
<sequence length="69" mass="7651">MTPAQRLSTAREIDPGATDKTDAVFGHLIKCADAATASRVADLLRARGETRTWYSPRINQDRVFFDIKG</sequence>
<accession>A0A401Z3Y5</accession>
<reference evidence="1 2" key="1">
    <citation type="submission" date="2018-12" db="EMBL/GenBank/DDBJ databases">
        <title>Draft genome sequence of Embleya hyalina NBRC 13850T.</title>
        <authorList>
            <person name="Komaki H."/>
            <person name="Hosoyama A."/>
            <person name="Kimura A."/>
            <person name="Ichikawa N."/>
            <person name="Tamura T."/>
        </authorList>
    </citation>
    <scope>NUCLEOTIDE SEQUENCE [LARGE SCALE GENOMIC DNA]</scope>
    <source>
        <strain evidence="1 2">NBRC 13850</strain>
    </source>
</reference>
<evidence type="ECO:0000313" key="1">
    <source>
        <dbReference type="EMBL" id="GCE01563.1"/>
    </source>
</evidence>